<keyword evidence="2" id="KW-0472">Membrane</keyword>
<reference evidence="4" key="1">
    <citation type="submission" date="2019-07" db="EMBL/GenBank/DDBJ databases">
        <authorList>
            <person name="Dittberner H."/>
        </authorList>
    </citation>
    <scope>NUCLEOTIDE SEQUENCE [LARGE SCALE GENOMIC DNA]</scope>
</reference>
<dbReference type="Gene3D" id="1.10.10.790">
    <property type="entry name" value="Surp module"/>
    <property type="match status" value="1"/>
</dbReference>
<evidence type="ECO:0000256" key="1">
    <source>
        <dbReference type="ARBA" id="ARBA00022664"/>
    </source>
</evidence>
<name>A0A565CMC7_9BRAS</name>
<keyword evidence="2" id="KW-1133">Transmembrane helix</keyword>
<keyword evidence="5" id="KW-1185">Reference proteome</keyword>
<dbReference type="AlphaFoldDB" id="A0A565CMC7"/>
<protein>
    <recommendedName>
        <fullName evidence="3">SURP motif domain-containing protein</fullName>
    </recommendedName>
</protein>
<dbReference type="EMBL" id="CABITT030000008">
    <property type="protein sequence ID" value="VVB14825.1"/>
    <property type="molecule type" value="Genomic_DNA"/>
</dbReference>
<organism evidence="4 5">
    <name type="scientific">Arabis nemorensis</name>
    <dbReference type="NCBI Taxonomy" id="586526"/>
    <lineage>
        <taxon>Eukaryota</taxon>
        <taxon>Viridiplantae</taxon>
        <taxon>Streptophyta</taxon>
        <taxon>Embryophyta</taxon>
        <taxon>Tracheophyta</taxon>
        <taxon>Spermatophyta</taxon>
        <taxon>Magnoliopsida</taxon>
        <taxon>eudicotyledons</taxon>
        <taxon>Gunneridae</taxon>
        <taxon>Pentapetalae</taxon>
        <taxon>rosids</taxon>
        <taxon>malvids</taxon>
        <taxon>Brassicales</taxon>
        <taxon>Brassicaceae</taxon>
        <taxon>Arabideae</taxon>
        <taxon>Arabis</taxon>
    </lineage>
</organism>
<dbReference type="InterPro" id="IPR035967">
    <property type="entry name" value="SWAP/Surp_sf"/>
</dbReference>
<dbReference type="GO" id="GO:0003723">
    <property type="term" value="F:RNA binding"/>
    <property type="evidence" value="ECO:0007669"/>
    <property type="project" value="InterPro"/>
</dbReference>
<comment type="caution">
    <text evidence="4">The sequence shown here is derived from an EMBL/GenBank/DDBJ whole genome shotgun (WGS) entry which is preliminary data.</text>
</comment>
<keyword evidence="1" id="KW-0507">mRNA processing</keyword>
<keyword evidence="2" id="KW-0812">Transmembrane</keyword>
<evidence type="ECO:0000256" key="2">
    <source>
        <dbReference type="SAM" id="Phobius"/>
    </source>
</evidence>
<dbReference type="Proteomes" id="UP000489600">
    <property type="component" value="Unassembled WGS sequence"/>
</dbReference>
<evidence type="ECO:0000313" key="5">
    <source>
        <dbReference type="Proteomes" id="UP000489600"/>
    </source>
</evidence>
<sequence>MDDAGYSARMPPIQHLSVMMNQLTQMHPDIFVHRAQNQDDVPEAPATHDLEPPPLRKPTVRPGLFVPSICLNLVTPMELVIIKLTAQFAIRYGMLFCRALMKKVVNKPQFQLFKLWWQLIEGSMFIMMLLLMRIPKY</sequence>
<evidence type="ECO:0000259" key="3">
    <source>
        <dbReference type="Pfam" id="PF01805"/>
    </source>
</evidence>
<dbReference type="GO" id="GO:0006397">
    <property type="term" value="P:mRNA processing"/>
    <property type="evidence" value="ECO:0007669"/>
    <property type="project" value="UniProtKB-KW"/>
</dbReference>
<dbReference type="InterPro" id="IPR000061">
    <property type="entry name" value="Surp"/>
</dbReference>
<gene>
    <name evidence="4" type="ORF">ANE_LOCUS25269</name>
</gene>
<dbReference type="Pfam" id="PF01805">
    <property type="entry name" value="Surp"/>
    <property type="match status" value="1"/>
</dbReference>
<feature type="domain" description="SURP motif" evidence="3">
    <location>
        <begin position="81"/>
        <end position="111"/>
    </location>
</feature>
<proteinExistence type="predicted"/>
<evidence type="ECO:0000313" key="4">
    <source>
        <dbReference type="EMBL" id="VVB14825.1"/>
    </source>
</evidence>
<dbReference type="SUPFAM" id="SSF109905">
    <property type="entry name" value="Surp module (SWAP domain)"/>
    <property type="match status" value="1"/>
</dbReference>
<feature type="transmembrane region" description="Helical" evidence="2">
    <location>
        <begin position="115"/>
        <end position="134"/>
    </location>
</feature>
<accession>A0A565CMC7</accession>